<dbReference type="AlphaFoldDB" id="A0A3M4TDZ3"/>
<evidence type="ECO:0000256" key="1">
    <source>
        <dbReference type="SAM" id="MobiDB-lite"/>
    </source>
</evidence>
<feature type="region of interest" description="Disordered" evidence="1">
    <location>
        <begin position="44"/>
        <end position="64"/>
    </location>
</feature>
<evidence type="ECO:0000313" key="2">
    <source>
        <dbReference type="EMBL" id="RMR25360.1"/>
    </source>
</evidence>
<accession>A0A3M4TDZ3</accession>
<dbReference type="Proteomes" id="UP000271097">
    <property type="component" value="Unassembled WGS sequence"/>
</dbReference>
<reference evidence="2 3" key="1">
    <citation type="submission" date="2018-08" db="EMBL/GenBank/DDBJ databases">
        <title>Recombination of ecologically and evolutionarily significant loci maintains genetic cohesion in the Pseudomonas syringae species complex.</title>
        <authorList>
            <person name="Dillon M."/>
            <person name="Thakur S."/>
            <person name="Almeida R.N.D."/>
            <person name="Weir B.S."/>
            <person name="Guttman D.S."/>
        </authorList>
    </citation>
    <scope>NUCLEOTIDE SEQUENCE [LARGE SCALE GENOMIC DNA]</scope>
    <source>
        <strain evidence="2 3">ICMP 5931</strain>
    </source>
</reference>
<gene>
    <name evidence="2" type="ORF">ALP90_04482</name>
</gene>
<protein>
    <submittedName>
        <fullName evidence="2">Uncharacterized protein</fullName>
    </submittedName>
</protein>
<feature type="non-terminal residue" evidence="2">
    <location>
        <position position="1"/>
    </location>
</feature>
<proteinExistence type="predicted"/>
<feature type="region of interest" description="Disordered" evidence="1">
    <location>
        <begin position="104"/>
        <end position="125"/>
    </location>
</feature>
<sequence length="240" mass="27113">EHGHDSVLAEAWRSSLSSHDAYRSSRSSVGMPWVTLRVTNLRRAAHRKSDAERPERHAHAEHGHDSVLADAWRSSLSSHDAYRSSRSSVGMPWVTLRVTNLRRAAHRKSDAERPERHAHAEHGHDSVLADAWRSSLSSQDAYRSSRSSVGMLWVTLRVTNLRRAAHRKSDAERPGRHADAEHGHDSVLAEAWRSSLSSHDAYRSSRSSVGMPWVTLRVTNLRRAAHRKSDAERLERHAHA</sequence>
<organism evidence="2 3">
    <name type="scientific">Pseudomonas amygdali pv. ulmi</name>
    <dbReference type="NCBI Taxonomy" id="251720"/>
    <lineage>
        <taxon>Bacteria</taxon>
        <taxon>Pseudomonadati</taxon>
        <taxon>Pseudomonadota</taxon>
        <taxon>Gammaproteobacteria</taxon>
        <taxon>Pseudomonadales</taxon>
        <taxon>Pseudomonadaceae</taxon>
        <taxon>Pseudomonas</taxon>
        <taxon>Pseudomonas amygdali</taxon>
    </lineage>
</organism>
<comment type="caution">
    <text evidence="2">The sequence shown here is derived from an EMBL/GenBank/DDBJ whole genome shotgun (WGS) entry which is preliminary data.</text>
</comment>
<dbReference type="EMBL" id="RBRS01000022">
    <property type="protein sequence ID" value="RMR25360.1"/>
    <property type="molecule type" value="Genomic_DNA"/>
</dbReference>
<name>A0A3M4TDZ3_PSEA0</name>
<feature type="compositionally biased region" description="Basic and acidic residues" evidence="1">
    <location>
        <begin position="47"/>
        <end position="64"/>
    </location>
</feature>
<feature type="compositionally biased region" description="Basic and acidic residues" evidence="1">
    <location>
        <begin position="107"/>
        <end position="125"/>
    </location>
</feature>
<evidence type="ECO:0000313" key="3">
    <source>
        <dbReference type="Proteomes" id="UP000271097"/>
    </source>
</evidence>